<evidence type="ECO:0000313" key="2">
    <source>
        <dbReference type="Proteomes" id="UP000801864"/>
    </source>
</evidence>
<dbReference type="Proteomes" id="UP000801864">
    <property type="component" value="Unassembled WGS sequence"/>
</dbReference>
<protein>
    <submittedName>
        <fullName evidence="1">Uncharacterized protein</fullName>
    </submittedName>
</protein>
<accession>A0A9P4XFW2</accession>
<keyword evidence="2" id="KW-1185">Reference proteome</keyword>
<name>A0A9P4XFW2_9HYPO</name>
<gene>
    <name evidence="1" type="ORF">CFAM422_005825</name>
</gene>
<proteinExistence type="predicted"/>
<reference evidence="1 2" key="1">
    <citation type="submission" date="2018-06" db="EMBL/GenBank/DDBJ databases">
        <title>Genome analysis of cellulolytic fungus Trichoderma lentiforme CFAM-422.</title>
        <authorList>
            <person name="Steindorff A.S."/>
            <person name="Formighieri E.F."/>
            <person name="Midorikawa G.E.O."/>
            <person name="Tamietti M.S."/>
            <person name="Ramos E.Z."/>
            <person name="Silva A.S."/>
            <person name="Bon E.P.S."/>
            <person name="Mendes T.D."/>
            <person name="Damaso M.C.T."/>
            <person name="Favaro L.C.L."/>
        </authorList>
    </citation>
    <scope>NUCLEOTIDE SEQUENCE [LARGE SCALE GENOMIC DNA]</scope>
    <source>
        <strain evidence="1 2">CFAM-422</strain>
    </source>
</reference>
<organism evidence="1 2">
    <name type="scientific">Trichoderma lentiforme</name>
    <dbReference type="NCBI Taxonomy" id="1567552"/>
    <lineage>
        <taxon>Eukaryota</taxon>
        <taxon>Fungi</taxon>
        <taxon>Dikarya</taxon>
        <taxon>Ascomycota</taxon>
        <taxon>Pezizomycotina</taxon>
        <taxon>Sordariomycetes</taxon>
        <taxon>Hypocreomycetidae</taxon>
        <taxon>Hypocreales</taxon>
        <taxon>Hypocreaceae</taxon>
        <taxon>Trichoderma</taxon>
    </lineage>
</organism>
<dbReference type="EMBL" id="QLNT01000009">
    <property type="protein sequence ID" value="KAF3072094.1"/>
    <property type="molecule type" value="Genomic_DNA"/>
</dbReference>
<comment type="caution">
    <text evidence="1">The sequence shown here is derived from an EMBL/GenBank/DDBJ whole genome shotgun (WGS) entry which is preliminary data.</text>
</comment>
<sequence>MEKGGRRVNRQADIKGQVSWGRQRWDAQRVVGRACVVEIARGRCVGDPDLRLAAATGGHDPHPLMKRPTYRPVKHQQLGSWKLHGKVVFQGSSGMDALASPLDWGTRSATGGLQVLAAPSNAVVGLSGTAAKLGGQRGLSLTGLFEPELSDFAP</sequence>
<dbReference type="AlphaFoldDB" id="A0A9P4XFW2"/>
<evidence type="ECO:0000313" key="1">
    <source>
        <dbReference type="EMBL" id="KAF3072094.1"/>
    </source>
</evidence>